<dbReference type="InterPro" id="IPR009006">
    <property type="entry name" value="Ala_racemase/Decarboxylase_C"/>
</dbReference>
<evidence type="ECO:0000256" key="3">
    <source>
        <dbReference type="ARBA" id="ARBA00022898"/>
    </source>
</evidence>
<dbReference type="NCBIfam" id="TIGR00492">
    <property type="entry name" value="alr"/>
    <property type="match status" value="1"/>
</dbReference>
<comment type="cofactor">
    <cofactor evidence="2 5 6">
        <name>pyridoxal 5'-phosphate</name>
        <dbReference type="ChEBI" id="CHEBI:597326"/>
    </cofactor>
</comment>
<dbReference type="Proteomes" id="UP000051727">
    <property type="component" value="Unassembled WGS sequence"/>
</dbReference>
<keyword evidence="4 5" id="KW-0413">Isomerase</keyword>
<dbReference type="GO" id="GO:0030170">
    <property type="term" value="F:pyridoxal phosphate binding"/>
    <property type="evidence" value="ECO:0007669"/>
    <property type="project" value="UniProtKB-UniRule"/>
</dbReference>
<feature type="active site" description="Proton acceptor; specific for L-alanine" evidence="5">
    <location>
        <position position="272"/>
    </location>
</feature>
<dbReference type="PROSITE" id="PS00395">
    <property type="entry name" value="ALANINE_RACEMASE"/>
    <property type="match status" value="1"/>
</dbReference>
<dbReference type="FunFam" id="2.40.37.10:FF:000006">
    <property type="entry name" value="Alanine racemase"/>
    <property type="match status" value="1"/>
</dbReference>
<evidence type="ECO:0000313" key="9">
    <source>
        <dbReference type="EMBL" id="KRN27312.1"/>
    </source>
</evidence>
<comment type="catalytic activity">
    <reaction evidence="1 5">
        <text>L-alanine = D-alanine</text>
        <dbReference type="Rhea" id="RHEA:20249"/>
        <dbReference type="ChEBI" id="CHEBI:57416"/>
        <dbReference type="ChEBI" id="CHEBI:57972"/>
        <dbReference type="EC" id="5.1.1.1"/>
    </reaction>
</comment>
<dbReference type="HAMAP" id="MF_01201">
    <property type="entry name" value="Ala_racemase"/>
    <property type="match status" value="1"/>
</dbReference>
<evidence type="ECO:0000313" key="10">
    <source>
        <dbReference type="Proteomes" id="UP000051727"/>
    </source>
</evidence>
<comment type="function">
    <text evidence="5">Catalyzes the interconversion of L-alanine and D-alanine. May also act on other amino acids.</text>
</comment>
<dbReference type="PATRIC" id="fig|1618.3.peg.1050"/>
<dbReference type="UniPathway" id="UPA00042">
    <property type="reaction ID" value="UER00497"/>
</dbReference>
<evidence type="ECO:0000256" key="1">
    <source>
        <dbReference type="ARBA" id="ARBA00000316"/>
    </source>
</evidence>
<dbReference type="FunFam" id="3.20.20.10:FF:000002">
    <property type="entry name" value="Alanine racemase"/>
    <property type="match status" value="1"/>
</dbReference>
<keyword evidence="3 5" id="KW-0663">Pyridoxal phosphate</keyword>
<dbReference type="InterPro" id="IPR011079">
    <property type="entry name" value="Ala_racemase_C"/>
</dbReference>
<comment type="similarity">
    <text evidence="5">Belongs to the alanine racemase family.</text>
</comment>
<dbReference type="GO" id="GO:0005829">
    <property type="term" value="C:cytosol"/>
    <property type="evidence" value="ECO:0007669"/>
    <property type="project" value="TreeGrafter"/>
</dbReference>
<dbReference type="EMBL" id="JQAR01000022">
    <property type="protein sequence ID" value="KRN27312.1"/>
    <property type="molecule type" value="Genomic_DNA"/>
</dbReference>
<protein>
    <recommendedName>
        <fullName evidence="5">Alanine racemase</fullName>
        <ecNumber evidence="5">5.1.1.1</ecNumber>
    </recommendedName>
</protein>
<evidence type="ECO:0000259" key="8">
    <source>
        <dbReference type="SMART" id="SM01005"/>
    </source>
</evidence>
<dbReference type="GO" id="GO:0008784">
    <property type="term" value="F:alanine racemase activity"/>
    <property type="evidence" value="ECO:0007669"/>
    <property type="project" value="UniProtKB-UniRule"/>
</dbReference>
<dbReference type="GO" id="GO:0009252">
    <property type="term" value="P:peptidoglycan biosynthetic process"/>
    <property type="evidence" value="ECO:0007669"/>
    <property type="project" value="TreeGrafter"/>
</dbReference>
<dbReference type="GO" id="GO:0030632">
    <property type="term" value="P:D-alanine biosynthetic process"/>
    <property type="evidence" value="ECO:0007669"/>
    <property type="project" value="UniProtKB-UniRule"/>
</dbReference>
<name>A0A0R2FFP0_9LACO</name>
<dbReference type="Gene3D" id="3.20.20.10">
    <property type="entry name" value="Alanine racemase"/>
    <property type="match status" value="1"/>
</dbReference>
<sequence>MKMVVGIHRKTYAKVDLGAIKHNITVEKKQMESDQNIFAVVKANAYGHGIVDVAKAAHEVGVDGYCVAIIDEALALRKVGLEELILVLGVNPFEYAPLMAKNNISTAVGDIDFLKNAQVVLKNEGLQLSVHLALDTGMGRIGFRTQQELKEAVDFINQHNTEFNFEGVFTHFSTADSGKKTAVAYYEQQIAKFNELISCLKELPKYVHVANSAASIWHKECGGNTIRFGITMYGLNPSGDELSIPSEFKPAISLLSEVVAIKRIKKGDSVGYGKTYTAKENEWIATIPIGYADGWLRKMQGFKILIAGNFCEIVGRVCMDQIMVKVPHEVSVGTTVTLIGKEGQKEIRVQDVANQVGTINYEVICLISERVPRIY</sequence>
<dbReference type="InterPro" id="IPR029066">
    <property type="entry name" value="PLP-binding_barrel"/>
</dbReference>
<accession>A0A0R2FFP0</accession>
<dbReference type="Pfam" id="PF00842">
    <property type="entry name" value="Ala_racemase_C"/>
    <property type="match status" value="1"/>
</dbReference>
<reference evidence="9 10" key="1">
    <citation type="journal article" date="2015" name="Genome Announc.">
        <title>Expanding the biotechnology potential of lactobacilli through comparative genomics of 213 strains and associated genera.</title>
        <authorList>
            <person name="Sun Z."/>
            <person name="Harris H.M."/>
            <person name="McCann A."/>
            <person name="Guo C."/>
            <person name="Argimon S."/>
            <person name="Zhang W."/>
            <person name="Yang X."/>
            <person name="Jeffery I.B."/>
            <person name="Cooney J.C."/>
            <person name="Kagawa T.F."/>
            <person name="Liu W."/>
            <person name="Song Y."/>
            <person name="Salvetti E."/>
            <person name="Wrobel A."/>
            <person name="Rasinkangas P."/>
            <person name="Parkhill J."/>
            <person name="Rea M.C."/>
            <person name="O'Sullivan O."/>
            <person name="Ritari J."/>
            <person name="Douillard F.P."/>
            <person name="Paul Ross R."/>
            <person name="Yang R."/>
            <person name="Briner A.E."/>
            <person name="Felis G.E."/>
            <person name="de Vos W.M."/>
            <person name="Barrangou R."/>
            <person name="Klaenhammer T.R."/>
            <person name="Caufield P.W."/>
            <person name="Cui Y."/>
            <person name="Zhang H."/>
            <person name="O'Toole P.W."/>
        </authorList>
    </citation>
    <scope>NUCLEOTIDE SEQUENCE [LARGE SCALE GENOMIC DNA]</scope>
    <source>
        <strain evidence="9 10">ATCC 27304</strain>
    </source>
</reference>
<dbReference type="PANTHER" id="PTHR30511:SF0">
    <property type="entry name" value="ALANINE RACEMASE, CATABOLIC-RELATED"/>
    <property type="match status" value="1"/>
</dbReference>
<dbReference type="EC" id="5.1.1.1" evidence="5"/>
<dbReference type="CDD" id="cd00430">
    <property type="entry name" value="PLPDE_III_AR"/>
    <property type="match status" value="1"/>
</dbReference>
<feature type="binding site" evidence="5 7">
    <location>
        <position position="319"/>
    </location>
    <ligand>
        <name>substrate</name>
    </ligand>
</feature>
<dbReference type="Pfam" id="PF01168">
    <property type="entry name" value="Ala_racemase_N"/>
    <property type="match status" value="1"/>
</dbReference>
<dbReference type="SMART" id="SM01005">
    <property type="entry name" value="Ala_racemase_C"/>
    <property type="match status" value="1"/>
</dbReference>
<evidence type="ECO:0000256" key="4">
    <source>
        <dbReference type="ARBA" id="ARBA00023235"/>
    </source>
</evidence>
<organism evidence="9 10">
    <name type="scientific">Liquorilactobacillus mali</name>
    <dbReference type="NCBI Taxonomy" id="1618"/>
    <lineage>
        <taxon>Bacteria</taxon>
        <taxon>Bacillati</taxon>
        <taxon>Bacillota</taxon>
        <taxon>Bacilli</taxon>
        <taxon>Lactobacillales</taxon>
        <taxon>Lactobacillaceae</taxon>
        <taxon>Liquorilactobacillus</taxon>
    </lineage>
</organism>
<dbReference type="PANTHER" id="PTHR30511">
    <property type="entry name" value="ALANINE RACEMASE"/>
    <property type="match status" value="1"/>
</dbReference>
<feature type="active site" description="Proton acceptor; specific for D-alanine" evidence="5">
    <location>
        <position position="42"/>
    </location>
</feature>
<evidence type="ECO:0000256" key="6">
    <source>
        <dbReference type="PIRSR" id="PIRSR600821-50"/>
    </source>
</evidence>
<dbReference type="AlphaFoldDB" id="A0A0R2FFP0"/>
<dbReference type="SUPFAM" id="SSF51419">
    <property type="entry name" value="PLP-binding barrel"/>
    <property type="match status" value="1"/>
</dbReference>
<dbReference type="InterPro" id="IPR000821">
    <property type="entry name" value="Ala_racemase"/>
</dbReference>
<dbReference type="PRINTS" id="PR00992">
    <property type="entry name" value="ALARACEMASE"/>
</dbReference>
<comment type="caution">
    <text evidence="9">The sequence shown here is derived from an EMBL/GenBank/DDBJ whole genome shotgun (WGS) entry which is preliminary data.</text>
</comment>
<feature type="binding site" evidence="5 7">
    <location>
        <position position="140"/>
    </location>
    <ligand>
        <name>substrate</name>
    </ligand>
</feature>
<dbReference type="SUPFAM" id="SSF50621">
    <property type="entry name" value="Alanine racemase C-terminal domain-like"/>
    <property type="match status" value="1"/>
</dbReference>
<dbReference type="InterPro" id="IPR020622">
    <property type="entry name" value="Ala_racemase_pyridoxalP-BS"/>
</dbReference>
<feature type="domain" description="Alanine racemase C-terminal" evidence="8">
    <location>
        <begin position="251"/>
        <end position="375"/>
    </location>
</feature>
<proteinExistence type="inferred from homology"/>
<evidence type="ECO:0000256" key="2">
    <source>
        <dbReference type="ARBA" id="ARBA00001933"/>
    </source>
</evidence>
<evidence type="ECO:0000256" key="5">
    <source>
        <dbReference type="HAMAP-Rule" id="MF_01201"/>
    </source>
</evidence>
<gene>
    <name evidence="9" type="ORF">IV36_GL001039</name>
</gene>
<dbReference type="InterPro" id="IPR001608">
    <property type="entry name" value="Ala_racemase_N"/>
</dbReference>
<comment type="pathway">
    <text evidence="5">Amino-acid biosynthesis; D-alanine biosynthesis; D-alanine from L-alanine: step 1/1.</text>
</comment>
<dbReference type="STRING" id="1618.IV36_GL001039"/>
<evidence type="ECO:0000256" key="7">
    <source>
        <dbReference type="PIRSR" id="PIRSR600821-52"/>
    </source>
</evidence>
<feature type="modified residue" description="N6-(pyridoxal phosphate)lysine" evidence="5 6">
    <location>
        <position position="42"/>
    </location>
</feature>
<dbReference type="Gene3D" id="2.40.37.10">
    <property type="entry name" value="Lyase, Ornithine Decarboxylase, Chain A, domain 1"/>
    <property type="match status" value="1"/>
</dbReference>